<name>A0A158L6F4_9BURK</name>
<accession>A0A158L6F4</accession>
<organism evidence="1 2">
    <name type="scientific">Caballeronia arvi</name>
    <dbReference type="NCBI Taxonomy" id="1777135"/>
    <lineage>
        <taxon>Bacteria</taxon>
        <taxon>Pseudomonadati</taxon>
        <taxon>Pseudomonadota</taxon>
        <taxon>Betaproteobacteria</taxon>
        <taxon>Burkholderiales</taxon>
        <taxon>Burkholderiaceae</taxon>
        <taxon>Caballeronia</taxon>
    </lineage>
</organism>
<reference evidence="1" key="1">
    <citation type="submission" date="2016-01" db="EMBL/GenBank/DDBJ databases">
        <authorList>
            <person name="Peeters C."/>
        </authorList>
    </citation>
    <scope>NUCLEOTIDE SEQUENCE [LARGE SCALE GENOMIC DNA]</scope>
    <source>
        <strain evidence="1">LMG 29317</strain>
    </source>
</reference>
<keyword evidence="2" id="KW-1185">Reference proteome</keyword>
<dbReference type="EMBL" id="FCOM02000198">
    <property type="protein sequence ID" value="SAL88865.1"/>
    <property type="molecule type" value="Genomic_DNA"/>
</dbReference>
<evidence type="ECO:0000313" key="1">
    <source>
        <dbReference type="EMBL" id="SAL88865.1"/>
    </source>
</evidence>
<evidence type="ECO:0000313" key="2">
    <source>
        <dbReference type="Proteomes" id="UP000055019"/>
    </source>
</evidence>
<gene>
    <name evidence="1" type="ORF">AWB74_08775</name>
</gene>
<comment type="caution">
    <text evidence="1">The sequence shown here is derived from an EMBL/GenBank/DDBJ whole genome shotgun (WGS) entry which is preliminary data.</text>
</comment>
<dbReference type="Proteomes" id="UP000055019">
    <property type="component" value="Unassembled WGS sequence"/>
</dbReference>
<dbReference type="AlphaFoldDB" id="A0A158L6F4"/>
<protein>
    <submittedName>
        <fullName evidence="1">Uncharacterized protein</fullName>
    </submittedName>
</protein>
<proteinExistence type="predicted"/>
<sequence length="119" mass="13836">MIEIQMAKHDVPHVVSGETQPPDLTYRGHLFAKFRLEHHWKECRQATARIGDIAQSKARIDQHESLVGFDQQTMAREFAATEKTWRAAVEELPARRTTRYAVEVMNTHATSRKKRLARR</sequence>